<gene>
    <name evidence="1" type="ORF">CUN67_00005</name>
</gene>
<accession>A0A6B9G619</accession>
<organism evidence="1 2">
    <name type="scientific">Pantoea cypripedii</name>
    <name type="common">Pectobacterium cypripedii</name>
    <name type="synonym">Erwinia cypripedii</name>
    <dbReference type="NCBI Taxonomy" id="55209"/>
    <lineage>
        <taxon>Bacteria</taxon>
        <taxon>Pseudomonadati</taxon>
        <taxon>Pseudomonadota</taxon>
        <taxon>Gammaproteobacteria</taxon>
        <taxon>Enterobacterales</taxon>
        <taxon>Erwiniaceae</taxon>
        <taxon>Pantoea</taxon>
    </lineage>
</organism>
<evidence type="ECO:0000313" key="2">
    <source>
        <dbReference type="Proteomes" id="UP000502005"/>
    </source>
</evidence>
<sequence length="107" mass="12325">MRSDESVVLSREEVNALIKAILYLKFTSLDSGSLLYAGSPLINSVLDKFLAMYDYKSDWEKVFESLPEINKKVVINKIEDSEKENGHPLDEEIKELVINYCLHPYKI</sequence>
<reference evidence="1 2" key="1">
    <citation type="submission" date="2017-11" db="EMBL/GenBank/DDBJ databases">
        <title>Genome sequence of Pantoea cypripedii NE1.</title>
        <authorList>
            <person name="Nascimento F.X."/>
        </authorList>
    </citation>
    <scope>NUCLEOTIDE SEQUENCE [LARGE SCALE GENOMIC DNA]</scope>
    <source>
        <strain evidence="1 2">NE1</strain>
    </source>
</reference>
<name>A0A6B9G619_PANCY</name>
<protein>
    <submittedName>
        <fullName evidence="1">Uncharacterized protein</fullName>
    </submittedName>
</protein>
<dbReference type="EMBL" id="CP024768">
    <property type="protein sequence ID" value="QGY27416.1"/>
    <property type="molecule type" value="Genomic_DNA"/>
</dbReference>
<evidence type="ECO:0000313" key="1">
    <source>
        <dbReference type="EMBL" id="QGY27416.1"/>
    </source>
</evidence>
<dbReference type="RefSeq" id="WP_208713475.1">
    <property type="nucleotide sequence ID" value="NZ_CP024768.1"/>
</dbReference>
<dbReference type="AlphaFoldDB" id="A0A6B9G619"/>
<dbReference type="Proteomes" id="UP000502005">
    <property type="component" value="Chromosome"/>
</dbReference>
<proteinExistence type="predicted"/>